<protein>
    <submittedName>
        <fullName evidence="2">Hemerythrin domain-containing protein</fullName>
    </submittedName>
</protein>
<dbReference type="AlphaFoldDB" id="A0A975SL36"/>
<dbReference type="Proteomes" id="UP000683428">
    <property type="component" value="Chromosome"/>
</dbReference>
<proteinExistence type="predicted"/>
<dbReference type="KEGG" id="aiq:Azoinq_10680"/>
<dbReference type="Pfam" id="PF01814">
    <property type="entry name" value="Hemerythrin"/>
    <property type="match status" value="1"/>
</dbReference>
<dbReference type="EMBL" id="CP064782">
    <property type="protein sequence ID" value="QWT48322.1"/>
    <property type="molecule type" value="Genomic_DNA"/>
</dbReference>
<name>A0A975SL36_9RHOO</name>
<evidence type="ECO:0000313" key="2">
    <source>
        <dbReference type="EMBL" id="QWT48322.1"/>
    </source>
</evidence>
<accession>A0A975SL36</accession>
<feature type="domain" description="Hemerythrin-like" evidence="1">
    <location>
        <begin position="17"/>
        <end position="156"/>
    </location>
</feature>
<dbReference type="CDD" id="cd12108">
    <property type="entry name" value="Hr-like"/>
    <property type="match status" value="1"/>
</dbReference>
<evidence type="ECO:0000259" key="1">
    <source>
        <dbReference type="Pfam" id="PF01814"/>
    </source>
</evidence>
<sequence length="186" mass="20993">MLSFSLPGTESPSWDDPLEMLQACHERIEAQLALLERLRTHLAEHGVDQAAQEAIAGIQRYFTLAAPLHHQDEEEDLFPAMADRVSQEGRGELGALVGQLLVDHYWMDRERQWLLGALAKTRDEGRDQLDWPRVAAFAARYRAHILKENTQLLPWARRLLPEDMLRRLGIPMGARRGAGSQGPEGG</sequence>
<organism evidence="2 3">
    <name type="scientific">Azospira inquinata</name>
    <dbReference type="NCBI Taxonomy" id="2785627"/>
    <lineage>
        <taxon>Bacteria</taxon>
        <taxon>Pseudomonadati</taxon>
        <taxon>Pseudomonadota</taxon>
        <taxon>Betaproteobacteria</taxon>
        <taxon>Rhodocyclales</taxon>
        <taxon>Rhodocyclaceae</taxon>
        <taxon>Azospira</taxon>
    </lineage>
</organism>
<keyword evidence="3" id="KW-1185">Reference proteome</keyword>
<dbReference type="RefSeq" id="WP_216129244.1">
    <property type="nucleotide sequence ID" value="NZ_CP064782.1"/>
</dbReference>
<evidence type="ECO:0000313" key="3">
    <source>
        <dbReference type="Proteomes" id="UP000683428"/>
    </source>
</evidence>
<gene>
    <name evidence="2" type="ORF">Azoinq_10680</name>
</gene>
<reference evidence="2" key="1">
    <citation type="submission" date="2020-11" db="EMBL/GenBank/DDBJ databases">
        <title>Azospira inquinata sp. nov.</title>
        <authorList>
            <person name="Moe W.M."/>
            <person name="Mikes M.C."/>
        </authorList>
    </citation>
    <scope>NUCLEOTIDE SEQUENCE</scope>
    <source>
        <strain evidence="2">Azo-3</strain>
    </source>
</reference>
<dbReference type="InterPro" id="IPR012312">
    <property type="entry name" value="Hemerythrin-like"/>
</dbReference>